<dbReference type="InterPro" id="IPR000462">
    <property type="entry name" value="CDP-OH_P_trans"/>
</dbReference>
<sequence length="454" mass="50710">MSSEPPTAVKTSQVHALKHRVRHRSIGDGKSMYFGKYVSQEGSEKLRTYEYHGNDNSPVYKHVLMPMNNFLVELLPLWLAPNLITLIGLIFVGGTHTLFVFLCPLLEGDVPWWATAVAAATLFAYQTLDNLDGKQARRTNSSSPLGLLFDHGCDALNVSVGTMTMASILQMGATWKTLAFVLSGHFVFIFATWEEYYVGSLELPAFNGPTEGILIGIALKLFTSFVGIDFWNQELIEGVQNNSLVVIAMLITSCCTLLINVRNTLQAVRLNQDSVLVAFTRLLPFIFLNTLAGLWALYSPSDIFSTHPRLFLWMLGLLNSKLVLHLMLAHLCGEEYHPFRKTLVPIFYVAGHCAFCMLEGIYDAINEKLIVREFFFLSLAAYVHIVITVVWEVKNVLGVSVFTIPNNPSSKPATLSIKPKKLEEITDVKFRYIKAKSPKCANLTGYSLFLVNSL</sequence>
<dbReference type="Pfam" id="PF01066">
    <property type="entry name" value="CDP-OH_P_transf"/>
    <property type="match status" value="1"/>
</dbReference>
<dbReference type="GO" id="GO:0016020">
    <property type="term" value="C:membrane"/>
    <property type="evidence" value="ECO:0007669"/>
    <property type="project" value="UniProtKB-SubCell"/>
</dbReference>
<keyword evidence="6" id="KW-0812">Transmembrane</keyword>
<feature type="transmembrane region" description="Helical" evidence="6">
    <location>
        <begin position="70"/>
        <end position="92"/>
    </location>
</feature>
<dbReference type="GO" id="GO:0016780">
    <property type="term" value="F:phosphotransferase activity, for other substituted phosphate groups"/>
    <property type="evidence" value="ECO:0007669"/>
    <property type="project" value="InterPro"/>
</dbReference>
<protein>
    <recommendedName>
        <fullName evidence="9">CDP-alcohol phosphatidyltransferase</fullName>
    </recommendedName>
</protein>
<dbReference type="Proteomes" id="UP001162029">
    <property type="component" value="Unassembled WGS sequence"/>
</dbReference>
<dbReference type="Gene3D" id="1.20.120.1760">
    <property type="match status" value="1"/>
</dbReference>
<dbReference type="InterPro" id="IPR014472">
    <property type="entry name" value="CHOPT"/>
</dbReference>
<dbReference type="FunFam" id="1.20.120.1760:FF:000015">
    <property type="entry name" value="CDP-alcohol phosphatidyltransferase family protein"/>
    <property type="match status" value="1"/>
</dbReference>
<feature type="transmembrane region" description="Helical" evidence="6">
    <location>
        <begin position="213"/>
        <end position="231"/>
    </location>
</feature>
<accession>A0AAV0UQL4</accession>
<feature type="transmembrane region" description="Helical" evidence="6">
    <location>
        <begin position="243"/>
        <end position="262"/>
    </location>
</feature>
<organism evidence="7 8">
    <name type="scientific">Peronospora destructor</name>
    <dbReference type="NCBI Taxonomy" id="86335"/>
    <lineage>
        <taxon>Eukaryota</taxon>
        <taxon>Sar</taxon>
        <taxon>Stramenopiles</taxon>
        <taxon>Oomycota</taxon>
        <taxon>Peronosporomycetes</taxon>
        <taxon>Peronosporales</taxon>
        <taxon>Peronosporaceae</taxon>
        <taxon>Peronospora</taxon>
    </lineage>
</organism>
<feature type="transmembrane region" description="Helical" evidence="6">
    <location>
        <begin position="374"/>
        <end position="391"/>
    </location>
</feature>
<feature type="transmembrane region" description="Helical" evidence="6">
    <location>
        <begin position="343"/>
        <end position="362"/>
    </location>
</feature>
<dbReference type="PIRSF" id="PIRSF015665">
    <property type="entry name" value="CHOPT"/>
    <property type="match status" value="1"/>
</dbReference>
<dbReference type="PANTHER" id="PTHR10414:SF37">
    <property type="entry name" value="BB IN A BOXCAR, ISOFORM C"/>
    <property type="match status" value="1"/>
</dbReference>
<reference evidence="7" key="1">
    <citation type="submission" date="2022-12" db="EMBL/GenBank/DDBJ databases">
        <authorList>
            <person name="Webb A."/>
        </authorList>
    </citation>
    <scope>NUCLEOTIDE SEQUENCE</scope>
    <source>
        <strain evidence="7">Pd1</strain>
    </source>
</reference>
<comment type="caution">
    <text evidence="7">The sequence shown here is derived from an EMBL/GenBank/DDBJ whole genome shotgun (WGS) entry which is preliminary data.</text>
</comment>
<evidence type="ECO:0000313" key="8">
    <source>
        <dbReference type="Proteomes" id="UP001162029"/>
    </source>
</evidence>
<comment type="similarity">
    <text evidence="2 5">Belongs to the CDP-alcohol phosphatidyltransferase class-I family.</text>
</comment>
<evidence type="ECO:0000256" key="3">
    <source>
        <dbReference type="ARBA" id="ARBA00022679"/>
    </source>
</evidence>
<keyword evidence="3 5" id="KW-0808">Transferase</keyword>
<keyword evidence="8" id="KW-1185">Reference proteome</keyword>
<feature type="transmembrane region" description="Helical" evidence="6">
    <location>
        <begin position="310"/>
        <end position="331"/>
    </location>
</feature>
<evidence type="ECO:0000256" key="2">
    <source>
        <dbReference type="ARBA" id="ARBA00010441"/>
    </source>
</evidence>
<evidence type="ECO:0008006" key="9">
    <source>
        <dbReference type="Google" id="ProtNLM"/>
    </source>
</evidence>
<evidence type="ECO:0000256" key="5">
    <source>
        <dbReference type="RuleBase" id="RU003750"/>
    </source>
</evidence>
<proteinExistence type="inferred from homology"/>
<keyword evidence="4 6" id="KW-0472">Membrane</keyword>
<keyword evidence="6" id="KW-1133">Transmembrane helix</keyword>
<dbReference type="InterPro" id="IPR043130">
    <property type="entry name" value="CDP-OH_PTrfase_TM_dom"/>
</dbReference>
<dbReference type="AlphaFoldDB" id="A0AAV0UQL4"/>
<dbReference type="GO" id="GO:0008654">
    <property type="term" value="P:phospholipid biosynthetic process"/>
    <property type="evidence" value="ECO:0007669"/>
    <property type="project" value="InterPro"/>
</dbReference>
<feature type="transmembrane region" description="Helical" evidence="6">
    <location>
        <begin position="274"/>
        <end position="298"/>
    </location>
</feature>
<evidence type="ECO:0000256" key="4">
    <source>
        <dbReference type="ARBA" id="ARBA00023136"/>
    </source>
</evidence>
<feature type="transmembrane region" description="Helical" evidence="6">
    <location>
        <begin position="173"/>
        <end position="193"/>
    </location>
</feature>
<dbReference type="PROSITE" id="PS00379">
    <property type="entry name" value="CDP_ALCOHOL_P_TRANSF"/>
    <property type="match status" value="1"/>
</dbReference>
<dbReference type="PANTHER" id="PTHR10414">
    <property type="entry name" value="ETHANOLAMINEPHOSPHOTRANSFERASE"/>
    <property type="match status" value="1"/>
</dbReference>
<dbReference type="EMBL" id="CANTFM010001341">
    <property type="protein sequence ID" value="CAI5738598.1"/>
    <property type="molecule type" value="Genomic_DNA"/>
</dbReference>
<comment type="subcellular location">
    <subcellularLocation>
        <location evidence="1">Membrane</location>
    </subcellularLocation>
</comment>
<feature type="transmembrane region" description="Helical" evidence="6">
    <location>
        <begin position="112"/>
        <end position="128"/>
    </location>
</feature>
<name>A0AAV0UQL4_9STRA</name>
<evidence type="ECO:0000313" key="7">
    <source>
        <dbReference type="EMBL" id="CAI5738598.1"/>
    </source>
</evidence>
<evidence type="ECO:0000256" key="1">
    <source>
        <dbReference type="ARBA" id="ARBA00004370"/>
    </source>
</evidence>
<dbReference type="InterPro" id="IPR048254">
    <property type="entry name" value="CDP_ALCOHOL_P_TRANSF_CS"/>
</dbReference>
<gene>
    <name evidence="7" type="ORF">PDE001_LOCUS6958</name>
</gene>
<evidence type="ECO:0000256" key="6">
    <source>
        <dbReference type="SAM" id="Phobius"/>
    </source>
</evidence>